<feature type="binding site" evidence="9">
    <location>
        <position position="229"/>
    </location>
    <ligand>
        <name>chlorophyll a</name>
        <dbReference type="ChEBI" id="CHEBI:58416"/>
        <label>1</label>
    </ligand>
</feature>
<dbReference type="GO" id="GO:0016020">
    <property type="term" value="C:membrane"/>
    <property type="evidence" value="ECO:0007669"/>
    <property type="project" value="InterPro"/>
</dbReference>
<dbReference type="GO" id="GO:0030076">
    <property type="term" value="C:light-harvesting complex"/>
    <property type="evidence" value="ECO:0007669"/>
    <property type="project" value="UniProtKB-KW"/>
</dbReference>
<keyword evidence="10" id="KW-0732">Signal</keyword>
<feature type="chain" id="PRO_5012757775" evidence="10">
    <location>
        <begin position="21"/>
        <end position="263"/>
    </location>
</feature>
<evidence type="ECO:0000256" key="8">
    <source>
        <dbReference type="ARBA" id="ARBA00044011"/>
    </source>
</evidence>
<feature type="binding site" evidence="9">
    <location>
        <position position="109"/>
    </location>
    <ligand>
        <name>chlorophyll a</name>
        <dbReference type="ChEBI" id="CHEBI:58416"/>
        <label>1</label>
    </ligand>
</feature>
<dbReference type="OrthoDB" id="423598at2759"/>
<feature type="binding site" evidence="9">
    <location>
        <position position="215"/>
    </location>
    <ligand>
        <name>chlorophyll a</name>
        <dbReference type="ChEBI" id="CHEBI:58416"/>
        <label>1</label>
    </ligand>
</feature>
<keyword evidence="5" id="KW-0602">Photosynthesis</keyword>
<organism evidence="11 12">
    <name type="scientific">Fistulifera solaris</name>
    <name type="common">Oleaginous diatom</name>
    <dbReference type="NCBI Taxonomy" id="1519565"/>
    <lineage>
        <taxon>Eukaryota</taxon>
        <taxon>Sar</taxon>
        <taxon>Stramenopiles</taxon>
        <taxon>Ochrophyta</taxon>
        <taxon>Bacillariophyta</taxon>
        <taxon>Bacillariophyceae</taxon>
        <taxon>Bacillariophycidae</taxon>
        <taxon>Naviculales</taxon>
        <taxon>Naviculaceae</taxon>
        <taxon>Fistulifera</taxon>
    </lineage>
</organism>
<dbReference type="Gene3D" id="1.10.3460.10">
    <property type="entry name" value="Chlorophyll a/b binding protein domain"/>
    <property type="match status" value="1"/>
</dbReference>
<dbReference type="AlphaFoldDB" id="A0A1Z5JFF2"/>
<keyword evidence="9" id="KW-0148">Chlorophyll</keyword>
<dbReference type="InterPro" id="IPR001344">
    <property type="entry name" value="Chloro_AB-bd_pln"/>
</dbReference>
<feature type="binding site" description="axial binding residue" evidence="9">
    <location>
        <position position="173"/>
    </location>
    <ligand>
        <name>chlorophyll b</name>
        <dbReference type="ChEBI" id="CHEBI:61721"/>
        <label>1</label>
    </ligand>
    <ligandPart>
        <name>Mg</name>
        <dbReference type="ChEBI" id="CHEBI:25107"/>
    </ligandPart>
</feature>
<dbReference type="EMBL" id="BDSP01000052">
    <property type="protein sequence ID" value="GAX12481.1"/>
    <property type="molecule type" value="Genomic_DNA"/>
</dbReference>
<evidence type="ECO:0000256" key="10">
    <source>
        <dbReference type="SAM" id="SignalP"/>
    </source>
</evidence>
<keyword evidence="12" id="KW-1185">Reference proteome</keyword>
<dbReference type="SUPFAM" id="SSF103511">
    <property type="entry name" value="Chlorophyll a-b binding protein"/>
    <property type="match status" value="1"/>
</dbReference>
<evidence type="ECO:0000256" key="4">
    <source>
        <dbReference type="ARBA" id="ARBA00022528"/>
    </source>
</evidence>
<keyword evidence="9" id="KW-0157">Chromophore</keyword>
<evidence type="ECO:0000256" key="9">
    <source>
        <dbReference type="PIRSR" id="PIRSR601344-1"/>
    </source>
</evidence>
<evidence type="ECO:0000313" key="11">
    <source>
        <dbReference type="EMBL" id="GAX12481.1"/>
    </source>
</evidence>
<dbReference type="InterPro" id="IPR022796">
    <property type="entry name" value="Chloroa_b-bind"/>
</dbReference>
<proteinExistence type="inferred from homology"/>
<dbReference type="GO" id="GO:0009765">
    <property type="term" value="P:photosynthesis, light harvesting"/>
    <property type="evidence" value="ECO:0007669"/>
    <property type="project" value="InterPro"/>
</dbReference>
<evidence type="ECO:0000256" key="3">
    <source>
        <dbReference type="ARBA" id="ARBA00005933"/>
    </source>
</evidence>
<feature type="binding site" description="axial binding residue" evidence="9">
    <location>
        <position position="111"/>
    </location>
    <ligand>
        <name>chlorophyll b</name>
        <dbReference type="ChEBI" id="CHEBI:61721"/>
        <label>1</label>
    </ligand>
    <ligandPart>
        <name>Mg</name>
        <dbReference type="ChEBI" id="CHEBI:25107"/>
    </ligandPart>
</feature>
<feature type="binding site" evidence="9">
    <location>
        <position position="212"/>
    </location>
    <ligand>
        <name>chlorophyll a</name>
        <dbReference type="ChEBI" id="CHEBI:58416"/>
        <label>1</label>
    </ligand>
</feature>
<feature type="signal peptide" evidence="10">
    <location>
        <begin position="1"/>
        <end position="20"/>
    </location>
</feature>
<comment type="subcellular location">
    <subcellularLocation>
        <location evidence="2">Plastid</location>
        <location evidence="2">Chloroplast</location>
    </subcellularLocation>
</comment>
<sequence>MHSRIMKFSAAITLTCLVSASAFAPQSSLILKRTSLAMADSVEGEMPVVAQEESMPTIPAPSKMSESLPFMTRPVALDGTLAGDVGFDPFGFAKDNASLMKYREAEIKHARLAMLAAAGWPMSELFNTKFASTFGAPSIVDATDRAPSVLNGGLGKISPVYWVVCLVAAAAIEAYGFSQAKKADYFPGNLGFDPLGLYPKDPEGQRRLQLNEIKNGRLAMIAITAFAFQEFVSKLGVVEETPFFFKPVGVAMKEYANQGYISH</sequence>
<comment type="subunit">
    <text evidence="8">The LHC complex of chromophytic algae is composed of fucoxanthin, chlorophyll A and C bound non-covalently by fucoxanthin chlorophyll proteins (FCPs). The ratio of the pigments in LHC; fucoxanthin: chlorophyll C: chlorophyll A; (0.6-1): (0.1-0.3): (1).</text>
</comment>
<evidence type="ECO:0000256" key="7">
    <source>
        <dbReference type="ARBA" id="ARBA00023243"/>
    </source>
</evidence>
<dbReference type="Proteomes" id="UP000198406">
    <property type="component" value="Unassembled WGS sequence"/>
</dbReference>
<evidence type="ECO:0000313" key="12">
    <source>
        <dbReference type="Proteomes" id="UP000198406"/>
    </source>
</evidence>
<accession>A0A1Z5JFF2</accession>
<dbReference type="InParanoid" id="A0A1Z5JFF2"/>
<gene>
    <name evidence="11" type="ORF">FisN_24Hh055</name>
</gene>
<evidence type="ECO:0000256" key="5">
    <source>
        <dbReference type="ARBA" id="ARBA00022531"/>
    </source>
</evidence>
<evidence type="ECO:0000256" key="2">
    <source>
        <dbReference type="ARBA" id="ARBA00004229"/>
    </source>
</evidence>
<protein>
    <submittedName>
        <fullName evidence="11">Light-harvesting complex II chlorophyll a/b binding protein 5</fullName>
    </submittedName>
</protein>
<feature type="binding site" evidence="9">
    <location>
        <position position="106"/>
    </location>
    <ligand>
        <name>chlorophyll a</name>
        <dbReference type="ChEBI" id="CHEBI:58416"/>
        <label>1</label>
    </ligand>
</feature>
<evidence type="ECO:0000256" key="6">
    <source>
        <dbReference type="ARBA" id="ARBA00022640"/>
    </source>
</evidence>
<comment type="caution">
    <text evidence="11">The sequence shown here is derived from an EMBL/GenBank/DDBJ whole genome shotgun (WGS) entry which is preliminary data.</text>
</comment>
<evidence type="ECO:0000256" key="1">
    <source>
        <dbReference type="ARBA" id="ARBA00004022"/>
    </source>
</evidence>
<dbReference type="Pfam" id="PF00504">
    <property type="entry name" value="Chloroa_b-bind"/>
    <property type="match status" value="1"/>
</dbReference>
<dbReference type="GO" id="GO:0016168">
    <property type="term" value="F:chlorophyll binding"/>
    <property type="evidence" value="ECO:0007669"/>
    <property type="project" value="UniProtKB-KW"/>
</dbReference>
<dbReference type="PANTHER" id="PTHR21649">
    <property type="entry name" value="CHLOROPHYLL A/B BINDING PROTEIN"/>
    <property type="match status" value="1"/>
</dbReference>
<name>A0A1Z5JFF2_FISSO</name>
<reference evidence="11 12" key="1">
    <citation type="journal article" date="2015" name="Plant Cell">
        <title>Oil accumulation by the oleaginous diatom Fistulifera solaris as revealed by the genome and transcriptome.</title>
        <authorList>
            <person name="Tanaka T."/>
            <person name="Maeda Y."/>
            <person name="Veluchamy A."/>
            <person name="Tanaka M."/>
            <person name="Abida H."/>
            <person name="Marechal E."/>
            <person name="Bowler C."/>
            <person name="Muto M."/>
            <person name="Sunaga Y."/>
            <person name="Tanaka M."/>
            <person name="Yoshino T."/>
            <person name="Taniguchi T."/>
            <person name="Fukuda Y."/>
            <person name="Nemoto M."/>
            <person name="Matsumoto M."/>
            <person name="Wong P.S."/>
            <person name="Aburatani S."/>
            <person name="Fujibuchi W."/>
        </authorList>
    </citation>
    <scope>NUCLEOTIDE SEQUENCE [LARGE SCALE GENOMIC DNA]</scope>
    <source>
        <strain evidence="11 12">JPCC DA0580</strain>
    </source>
</reference>
<comment type="similarity">
    <text evidence="3">Belongs to the fucoxanthin chlorophyll protein family.</text>
</comment>
<feature type="binding site" description="axial binding residue" evidence="9">
    <location>
        <position position="217"/>
    </location>
    <ligand>
        <name>chlorophyll a</name>
        <dbReference type="ChEBI" id="CHEBI:58416"/>
        <label>3</label>
    </ligand>
    <ligandPart>
        <name>Mg</name>
        <dbReference type="ChEBI" id="CHEBI:25107"/>
    </ligandPart>
</feature>
<dbReference type="GO" id="GO:0009507">
    <property type="term" value="C:chloroplast"/>
    <property type="evidence" value="ECO:0007669"/>
    <property type="project" value="UniProtKB-SubCell"/>
</dbReference>
<keyword evidence="4" id="KW-0150">Chloroplast</keyword>
<keyword evidence="7" id="KW-0437">Light-harvesting polypeptide</keyword>
<keyword evidence="6" id="KW-0934">Plastid</keyword>
<comment type="function">
    <text evidence="1">The light-harvesting complex (LHC) functions as a light receptor, it captures and delivers excitation energy to photosystems with which it is closely associated. Energy is transferred from the carotenoid and chlorophyll C (or B) to chlorophyll A and the photosynthetic reaction centers where it is used to synthesize ATP and reducing power.</text>
</comment>